<keyword evidence="2" id="KW-1185">Reference proteome</keyword>
<evidence type="ECO:0000313" key="2">
    <source>
        <dbReference type="Proteomes" id="UP000078148"/>
    </source>
</evidence>
<reference evidence="1 2" key="1">
    <citation type="journal article" date="2016" name="Int. J. Syst. Evol. Microbiol.">
        <title>Paenibacillus damxungensis sp. nov., isolated from raw yak (Bos grunniens) milk.</title>
        <authorList>
            <person name="Wu Z."/>
            <person name="Gao C."/>
            <person name="Han J."/>
            <person name="Liu Z."/>
        </authorList>
    </citation>
    <scope>NUCLEOTIDE SEQUENCE [LARGE SCALE GENOMIC DNA]</scope>
    <source>
        <strain evidence="1 2">BD3526</strain>
        <plasmid evidence="1 2">unnamed1</plasmid>
    </source>
</reference>
<accession>A0A1X9T3Y4</accession>
<name>A0A1X9T3Y4_9BACL</name>
<dbReference type="Proteomes" id="UP000078148">
    <property type="component" value="Plasmid unnamed1"/>
</dbReference>
<dbReference type="KEGG" id="pbv:AR543_p0072"/>
<evidence type="ECO:0000313" key="1">
    <source>
        <dbReference type="EMBL" id="ARR10680.1"/>
    </source>
</evidence>
<dbReference type="RefSeq" id="WP_145953957.1">
    <property type="nucleotide sequence ID" value="NZ_CP021170.1"/>
</dbReference>
<geneLocation type="plasmid" evidence="1 2">
    <name>unnamed1</name>
</geneLocation>
<dbReference type="EMBL" id="CP021170">
    <property type="protein sequence ID" value="ARR10680.1"/>
    <property type="molecule type" value="Genomic_DNA"/>
</dbReference>
<proteinExistence type="predicted"/>
<dbReference type="AlphaFoldDB" id="A0A1X9T3Y4"/>
<sequence>MHPEEKLILFLQQNLISADQAAQELEVSKATLMAWVKKGKISAVYQRPNACLFLQQTIKAHKRHTNKLNSVPSKPRFHIQGTPLYKVEDEIIDAIGQMGRIKTIHVYFNHDDAVLDGFYYIDSDRPFGGLDSIRSARMILIDEYGEQLWAQCGTAGYGGTGPHDAEEIMRLLPSSGLIQVPPIPEEQIQKVFRDRVVKYDLDWKGETWQCFSQDSYMDPRKVEDSGSNDRPVSGSLYSYQGNLVLLGGDEHSWSDSSMAKRALQRYKHFIPSPISYIYYPTQELAIKANRFAPYYPIDMDFHSAQAFQLIIQDKSGRELWLAPDIEKDKGITRQNSILELLELAGFDVSRYRKPGAVLSEWMTALLAPNSEEKPIQGFKN</sequence>
<protein>
    <submittedName>
        <fullName evidence="1">Uncharacterized protein</fullName>
    </submittedName>
</protein>
<organism evidence="1 2">
    <name type="scientific">Paenibacillus bovis</name>
    <dbReference type="NCBI Taxonomy" id="1616788"/>
    <lineage>
        <taxon>Bacteria</taxon>
        <taxon>Bacillati</taxon>
        <taxon>Bacillota</taxon>
        <taxon>Bacilli</taxon>
        <taxon>Bacillales</taxon>
        <taxon>Paenibacillaceae</taxon>
        <taxon>Paenibacillus</taxon>
    </lineage>
</organism>
<gene>
    <name evidence="1" type="ORF">AR543_p0072</name>
</gene>
<keyword evidence="1" id="KW-0614">Plasmid</keyword>
<dbReference type="OrthoDB" id="2912053at2"/>